<keyword evidence="2" id="KW-1185">Reference proteome</keyword>
<proteinExistence type="predicted"/>
<accession>A0A5A5TLF7</accession>
<gene>
    <name evidence="1" type="ORF">KDI_55700</name>
</gene>
<comment type="caution">
    <text evidence="1">The sequence shown here is derived from an EMBL/GenBank/DDBJ whole genome shotgun (WGS) entry which is preliminary data.</text>
</comment>
<dbReference type="AlphaFoldDB" id="A0A5A5TLF7"/>
<dbReference type="RefSeq" id="WP_172632524.1">
    <property type="nucleotide sequence ID" value="NZ_BIXY01000205.1"/>
</dbReference>
<dbReference type="EMBL" id="BIXY01000205">
    <property type="protein sequence ID" value="GCF12006.1"/>
    <property type="molecule type" value="Genomic_DNA"/>
</dbReference>
<dbReference type="Proteomes" id="UP000322530">
    <property type="component" value="Unassembled WGS sequence"/>
</dbReference>
<name>A0A5A5TLF7_9CHLR</name>
<evidence type="ECO:0000313" key="2">
    <source>
        <dbReference type="Proteomes" id="UP000322530"/>
    </source>
</evidence>
<sequence>MTRAERAHWRFTWHQRLARNVRPSTASPVTLTLHGLPATFAHGYGFAFLDTA</sequence>
<evidence type="ECO:0000313" key="1">
    <source>
        <dbReference type="EMBL" id="GCF12006.1"/>
    </source>
</evidence>
<organism evidence="1 2">
    <name type="scientific">Dictyobacter arantiisoli</name>
    <dbReference type="NCBI Taxonomy" id="2014874"/>
    <lineage>
        <taxon>Bacteria</taxon>
        <taxon>Bacillati</taxon>
        <taxon>Chloroflexota</taxon>
        <taxon>Ktedonobacteria</taxon>
        <taxon>Ktedonobacterales</taxon>
        <taxon>Dictyobacteraceae</taxon>
        <taxon>Dictyobacter</taxon>
    </lineage>
</organism>
<reference evidence="1 2" key="1">
    <citation type="submission" date="2019-01" db="EMBL/GenBank/DDBJ databases">
        <title>Draft genome sequence of Dictyobacter sp. Uno17.</title>
        <authorList>
            <person name="Wang C.M."/>
            <person name="Zheng Y."/>
            <person name="Sakai Y."/>
            <person name="Abe K."/>
            <person name="Yokota A."/>
            <person name="Yabe S."/>
        </authorList>
    </citation>
    <scope>NUCLEOTIDE SEQUENCE [LARGE SCALE GENOMIC DNA]</scope>
    <source>
        <strain evidence="1 2">Uno17</strain>
    </source>
</reference>
<protein>
    <submittedName>
        <fullName evidence="1">Uncharacterized protein</fullName>
    </submittedName>
</protein>